<name>A0ABW4B059_9GAMM</name>
<feature type="domain" description="STAS" evidence="1">
    <location>
        <begin position="5"/>
        <end position="86"/>
    </location>
</feature>
<accession>A0ABW4B059</accession>
<dbReference type="InterPro" id="IPR036513">
    <property type="entry name" value="STAS_dom_sf"/>
</dbReference>
<dbReference type="InterPro" id="IPR002645">
    <property type="entry name" value="STAS_dom"/>
</dbReference>
<protein>
    <submittedName>
        <fullName evidence="2">STAS domain-containing protein</fullName>
    </submittedName>
</protein>
<organism evidence="2 3">
    <name type="scientific">Rhodanobacter aciditrophus</name>
    <dbReference type="NCBI Taxonomy" id="1623218"/>
    <lineage>
        <taxon>Bacteria</taxon>
        <taxon>Pseudomonadati</taxon>
        <taxon>Pseudomonadota</taxon>
        <taxon>Gammaproteobacteria</taxon>
        <taxon>Lysobacterales</taxon>
        <taxon>Rhodanobacteraceae</taxon>
        <taxon>Rhodanobacter</taxon>
    </lineage>
</organism>
<sequence>MINSVMIPLPEKFTFDSYTWFEEQCAQVIADSGKVELVCNRVSYLDSAALGMIAYLHKRMDALGKGKIVVREPSSYCEDIFRSANMYQHYIEAAPNR</sequence>
<dbReference type="RefSeq" id="WP_377367059.1">
    <property type="nucleotide sequence ID" value="NZ_JBHTMN010000011.1"/>
</dbReference>
<dbReference type="SUPFAM" id="SSF52091">
    <property type="entry name" value="SpoIIaa-like"/>
    <property type="match status" value="1"/>
</dbReference>
<dbReference type="Pfam" id="PF01740">
    <property type="entry name" value="STAS"/>
    <property type="match status" value="1"/>
</dbReference>
<dbReference type="Gene3D" id="3.30.750.24">
    <property type="entry name" value="STAS domain"/>
    <property type="match status" value="1"/>
</dbReference>
<dbReference type="EMBL" id="JBHTMN010000011">
    <property type="protein sequence ID" value="MFD1383619.1"/>
    <property type="molecule type" value="Genomic_DNA"/>
</dbReference>
<reference evidence="3" key="1">
    <citation type="journal article" date="2019" name="Int. J. Syst. Evol. Microbiol.">
        <title>The Global Catalogue of Microorganisms (GCM) 10K type strain sequencing project: providing services to taxonomists for standard genome sequencing and annotation.</title>
        <authorList>
            <consortium name="The Broad Institute Genomics Platform"/>
            <consortium name="The Broad Institute Genome Sequencing Center for Infectious Disease"/>
            <person name="Wu L."/>
            <person name="Ma J."/>
        </authorList>
    </citation>
    <scope>NUCLEOTIDE SEQUENCE [LARGE SCALE GENOMIC DNA]</scope>
    <source>
        <strain evidence="3">JCM 30774</strain>
    </source>
</reference>
<gene>
    <name evidence="2" type="ORF">ACFQ45_09585</name>
</gene>
<evidence type="ECO:0000259" key="1">
    <source>
        <dbReference type="Pfam" id="PF01740"/>
    </source>
</evidence>
<evidence type="ECO:0000313" key="3">
    <source>
        <dbReference type="Proteomes" id="UP001597059"/>
    </source>
</evidence>
<dbReference type="Proteomes" id="UP001597059">
    <property type="component" value="Unassembled WGS sequence"/>
</dbReference>
<comment type="caution">
    <text evidence="2">The sequence shown here is derived from an EMBL/GenBank/DDBJ whole genome shotgun (WGS) entry which is preliminary data.</text>
</comment>
<proteinExistence type="predicted"/>
<evidence type="ECO:0000313" key="2">
    <source>
        <dbReference type="EMBL" id="MFD1383619.1"/>
    </source>
</evidence>
<keyword evidence="3" id="KW-1185">Reference proteome</keyword>
<dbReference type="CDD" id="cd07043">
    <property type="entry name" value="STAS_anti-anti-sigma_factors"/>
    <property type="match status" value="1"/>
</dbReference>